<feature type="coiled-coil region" evidence="10">
    <location>
        <begin position="227"/>
        <end position="261"/>
    </location>
</feature>
<dbReference type="eggNOG" id="COG1197">
    <property type="taxonomic scope" value="Bacteria"/>
</dbReference>
<dbReference type="InterPro" id="IPR001650">
    <property type="entry name" value="Helicase_C-like"/>
</dbReference>
<comment type="function">
    <text evidence="9">Couples transcription and DNA repair by recognizing RNA polymerase (RNAP) stalled at DNA lesions. Mediates ATP-dependent release of RNAP and its truncated transcript from the DNA, and recruitment of nucleotide excision repair machinery to the damaged site.</text>
</comment>
<dbReference type="STRING" id="1319815.HMPREF0202_00448"/>
<dbReference type="GO" id="GO:0003684">
    <property type="term" value="F:damaged DNA binding"/>
    <property type="evidence" value="ECO:0007669"/>
    <property type="project" value="InterPro"/>
</dbReference>
<dbReference type="EC" id="3.6.4.-" evidence="9"/>
<protein>
    <recommendedName>
        <fullName evidence="9">Transcription-repair-coupling factor</fullName>
        <shortName evidence="9">TRCF</shortName>
        <ecNumber evidence="9">3.6.4.-</ecNumber>
    </recommendedName>
</protein>
<evidence type="ECO:0000256" key="10">
    <source>
        <dbReference type="SAM" id="Coils"/>
    </source>
</evidence>
<dbReference type="GO" id="GO:0016787">
    <property type="term" value="F:hydrolase activity"/>
    <property type="evidence" value="ECO:0007669"/>
    <property type="project" value="UniProtKB-KW"/>
</dbReference>
<name>U7VDI9_9FUSO</name>
<feature type="domain" description="Helicase C-terminal" evidence="12">
    <location>
        <begin position="600"/>
        <end position="755"/>
    </location>
</feature>
<dbReference type="HOGENOM" id="CLU_005122_1_2_0"/>
<dbReference type="Gene3D" id="2.40.10.170">
    <property type="match status" value="1"/>
</dbReference>
<dbReference type="SMART" id="SM00490">
    <property type="entry name" value="HELICc"/>
    <property type="match status" value="1"/>
</dbReference>
<dbReference type="Gene3D" id="3.40.50.300">
    <property type="entry name" value="P-loop containing nucleotide triphosphate hydrolases"/>
    <property type="match status" value="2"/>
</dbReference>
<keyword evidence="4 9" id="KW-0378">Hydrolase</keyword>
<dbReference type="InterPro" id="IPR047112">
    <property type="entry name" value="RecG/Mfd"/>
</dbReference>
<dbReference type="InterPro" id="IPR036101">
    <property type="entry name" value="CarD-like/TRCF_RID_sf"/>
</dbReference>
<dbReference type="InterPro" id="IPR003711">
    <property type="entry name" value="CarD-like/TRCF_RID"/>
</dbReference>
<dbReference type="Pfam" id="PF00271">
    <property type="entry name" value="Helicase_C"/>
    <property type="match status" value="1"/>
</dbReference>
<comment type="similarity">
    <text evidence="9">In the N-terminal section; belongs to the UvrB family.</text>
</comment>
<dbReference type="InterPro" id="IPR014001">
    <property type="entry name" value="Helicase_ATP-bd"/>
</dbReference>
<dbReference type="EMBL" id="AXZF01000016">
    <property type="protein sequence ID" value="ERT69610.1"/>
    <property type="molecule type" value="Genomic_DNA"/>
</dbReference>
<dbReference type="Pfam" id="PF02559">
    <property type="entry name" value="CarD_TRCF_RID"/>
    <property type="match status" value="1"/>
</dbReference>
<dbReference type="InterPro" id="IPR011545">
    <property type="entry name" value="DEAD/DEAH_box_helicase_dom"/>
</dbReference>
<dbReference type="Pfam" id="PF03461">
    <property type="entry name" value="TRCF"/>
    <property type="match status" value="1"/>
</dbReference>
<dbReference type="InterPro" id="IPR041471">
    <property type="entry name" value="UvrB_inter"/>
</dbReference>
<keyword evidence="7 9" id="KW-0238">DNA-binding</keyword>
<evidence type="ECO:0000313" key="13">
    <source>
        <dbReference type="EMBL" id="ERT69610.1"/>
    </source>
</evidence>
<evidence type="ECO:0000256" key="9">
    <source>
        <dbReference type="HAMAP-Rule" id="MF_00969"/>
    </source>
</evidence>
<keyword evidence="8 9" id="KW-0234">DNA repair</keyword>
<dbReference type="Pfam" id="PF00270">
    <property type="entry name" value="DEAD"/>
    <property type="match status" value="1"/>
</dbReference>
<reference evidence="13 14" key="1">
    <citation type="submission" date="2013-08" db="EMBL/GenBank/DDBJ databases">
        <authorList>
            <person name="Weinstock G."/>
            <person name="Sodergren E."/>
            <person name="Wylie T."/>
            <person name="Fulton L."/>
            <person name="Fulton R."/>
            <person name="Fronick C."/>
            <person name="O'Laughlin M."/>
            <person name="Godfrey J."/>
            <person name="Miner T."/>
            <person name="Herter B."/>
            <person name="Appelbaum E."/>
            <person name="Cordes M."/>
            <person name="Lek S."/>
            <person name="Wollam A."/>
            <person name="Pepin K.H."/>
            <person name="Palsikar V.B."/>
            <person name="Mitreva M."/>
            <person name="Wilson R.K."/>
        </authorList>
    </citation>
    <scope>NUCLEOTIDE SEQUENCE [LARGE SCALE GENOMIC DNA]</scope>
    <source>
        <strain evidence="13 14">ATCC BAA-474</strain>
    </source>
</reference>
<dbReference type="Gene3D" id="3.90.1150.50">
    <property type="entry name" value="Transcription-repair-coupling factor, D7 domain"/>
    <property type="match status" value="1"/>
</dbReference>
<sequence length="937" mass="109752">MYNKDKMKKNQEAYMFRKDIPKFLIENKNSVVYIGSSNKNIDIYFENLIDQNEIDLIELSNIQEEDDYYKVNYQLLESLKSNKKLIILTSLEGLLTEYSLNSDILTLTLGTGITRKSLIELLEKNGYKKNYLVEKRMEFSVRGDIVDIFPLNGENPIRIEYFGDEIDRITYFSIFDQKSFEKISRINMYINKNNLLKIDFIKLLEKLKENRVCDIYLENSEILNYKLEEAIVRERDKEQQIRELYEKIERVSKKIDVIKSEGDTERVKSLNKKDGIKYENISQIREGDYIIHENYGVGIYLGIQEIDGKDYLAIRYADEDRLFVPIEGLNKIERFLVSTGKTPELYNLGRRGFKRRREKLEEDMLKFAKEIVEIQARRALRTGYKFSPDTVWQEEFEEKFPYIETRDQKNAIKDVKRDMESSKVMDRIVCGDVGYGKTEVAIRAAFKCVMDGKQVLIVAPTTVLAQQHYDRFVERYEDYPITLELLSRLSGDKEQKEIIKKVENGSVDIVIGTHRVLSGDLKFKNLGLIIVDEEQKFGVKDKEKLKKMKNNVDMLTLTATPIPRTLNYALLGIRDISVIETAPEGRVPVETSFINDNKKDIRESIMKEIAREGQVFYIFNRVKRIEDKLNDLKKILPKFVTIDYIHGKMTPKNIKEKLKKFQDGDIDILLSTTIIENGIDIENANTILIEGIDKLGLSQVYQLRGRVGRGKRKGYCYLIVDKEKKLGKKASERKETLKDIGEFGGGFKLSLEDMRIRGAGEILGDKQHGALETFGYNLYTKLLQEEIAKVKGDYKEDFETKIILKEDSYIPRDYIEGDERLIIYRRLVDTRDLEKLSEIKAELIDRFGELPKEVVSLLRYLEIKILAKDLKIEEIVEKDEEYFLKFNNDYVNFEKLMKLIEEKKARYSQKEGGLYYFEDILKFLYWYKGDDDLNEKV</sequence>
<comment type="similarity">
    <text evidence="9">In the C-terminal section; belongs to the helicase family. RecG subfamily.</text>
</comment>
<dbReference type="SMART" id="SM00982">
    <property type="entry name" value="TRCF"/>
    <property type="match status" value="1"/>
</dbReference>
<dbReference type="Pfam" id="PF17757">
    <property type="entry name" value="UvrB_inter"/>
    <property type="match status" value="1"/>
</dbReference>
<dbReference type="AlphaFoldDB" id="U7VDI9"/>
<proteinExistence type="inferred from homology"/>
<evidence type="ECO:0000256" key="5">
    <source>
        <dbReference type="ARBA" id="ARBA00022806"/>
    </source>
</evidence>
<feature type="domain" description="Helicase ATP-binding" evidence="11">
    <location>
        <begin position="418"/>
        <end position="579"/>
    </location>
</feature>
<dbReference type="InterPro" id="IPR004576">
    <property type="entry name" value="Mfd"/>
</dbReference>
<dbReference type="GO" id="GO:0005524">
    <property type="term" value="F:ATP binding"/>
    <property type="evidence" value="ECO:0007669"/>
    <property type="project" value="UniProtKB-UniRule"/>
</dbReference>
<dbReference type="PROSITE" id="PS51194">
    <property type="entry name" value="HELICASE_CTER"/>
    <property type="match status" value="1"/>
</dbReference>
<keyword evidence="5" id="KW-0347">Helicase</keyword>
<dbReference type="Gene3D" id="3.30.2060.10">
    <property type="entry name" value="Penicillin-binding protein 1b domain"/>
    <property type="match status" value="1"/>
</dbReference>
<evidence type="ECO:0000256" key="8">
    <source>
        <dbReference type="ARBA" id="ARBA00023204"/>
    </source>
</evidence>
<accession>U7VDI9</accession>
<dbReference type="PATRIC" id="fig|1319815.3.peg.430"/>
<dbReference type="GO" id="GO:0005737">
    <property type="term" value="C:cytoplasm"/>
    <property type="evidence" value="ECO:0007669"/>
    <property type="project" value="UniProtKB-SubCell"/>
</dbReference>
<dbReference type="GO" id="GO:0003678">
    <property type="term" value="F:DNA helicase activity"/>
    <property type="evidence" value="ECO:0007669"/>
    <property type="project" value="TreeGrafter"/>
</dbReference>
<dbReference type="SMART" id="SM00487">
    <property type="entry name" value="DEXDc"/>
    <property type="match status" value="1"/>
</dbReference>
<evidence type="ECO:0000256" key="7">
    <source>
        <dbReference type="ARBA" id="ARBA00023125"/>
    </source>
</evidence>
<keyword evidence="2 9" id="KW-0547">Nucleotide-binding</keyword>
<dbReference type="InterPro" id="IPR027417">
    <property type="entry name" value="P-loop_NTPase"/>
</dbReference>
<evidence type="ECO:0000256" key="4">
    <source>
        <dbReference type="ARBA" id="ARBA00022801"/>
    </source>
</evidence>
<evidence type="ECO:0000313" key="14">
    <source>
        <dbReference type="Proteomes" id="UP000017081"/>
    </source>
</evidence>
<dbReference type="PANTHER" id="PTHR47964">
    <property type="entry name" value="ATP-DEPENDENT DNA HELICASE HOMOLOG RECG, CHLOROPLASTIC"/>
    <property type="match status" value="1"/>
</dbReference>
<dbReference type="Proteomes" id="UP000017081">
    <property type="component" value="Unassembled WGS sequence"/>
</dbReference>
<dbReference type="CDD" id="cd17991">
    <property type="entry name" value="DEXHc_TRCF"/>
    <property type="match status" value="1"/>
</dbReference>
<dbReference type="SUPFAM" id="SSF143517">
    <property type="entry name" value="TRCF domain-like"/>
    <property type="match status" value="1"/>
</dbReference>
<evidence type="ECO:0000256" key="3">
    <source>
        <dbReference type="ARBA" id="ARBA00022763"/>
    </source>
</evidence>
<dbReference type="GO" id="GO:0006355">
    <property type="term" value="P:regulation of DNA-templated transcription"/>
    <property type="evidence" value="ECO:0007669"/>
    <property type="project" value="UniProtKB-UniRule"/>
</dbReference>
<evidence type="ECO:0000259" key="12">
    <source>
        <dbReference type="PROSITE" id="PS51194"/>
    </source>
</evidence>
<dbReference type="InterPro" id="IPR005118">
    <property type="entry name" value="TRCF_C"/>
</dbReference>
<evidence type="ECO:0000256" key="6">
    <source>
        <dbReference type="ARBA" id="ARBA00022840"/>
    </source>
</evidence>
<dbReference type="PROSITE" id="PS51192">
    <property type="entry name" value="HELICASE_ATP_BIND_1"/>
    <property type="match status" value="1"/>
</dbReference>
<dbReference type="SUPFAM" id="SSF141259">
    <property type="entry name" value="CarD-like"/>
    <property type="match status" value="1"/>
</dbReference>
<evidence type="ECO:0000259" key="11">
    <source>
        <dbReference type="PROSITE" id="PS51192"/>
    </source>
</evidence>
<dbReference type="SUPFAM" id="SSF52540">
    <property type="entry name" value="P-loop containing nucleoside triphosphate hydrolases"/>
    <property type="match status" value="3"/>
</dbReference>
<comment type="caution">
    <text evidence="13">The sequence shown here is derived from an EMBL/GenBank/DDBJ whole genome shotgun (WGS) entry which is preliminary data.</text>
</comment>
<keyword evidence="3 9" id="KW-0227">DNA damage</keyword>
<keyword evidence="14" id="KW-1185">Reference proteome</keyword>
<comment type="subcellular location">
    <subcellularLocation>
        <location evidence="9">Cytoplasm</location>
    </subcellularLocation>
</comment>
<dbReference type="InterPro" id="IPR037235">
    <property type="entry name" value="TRCF-like_C_D7"/>
</dbReference>
<organism evidence="13 14">
    <name type="scientific">Cetobacterium somerae ATCC BAA-474</name>
    <dbReference type="NCBI Taxonomy" id="1319815"/>
    <lineage>
        <taxon>Bacteria</taxon>
        <taxon>Fusobacteriati</taxon>
        <taxon>Fusobacteriota</taxon>
        <taxon>Fusobacteriia</taxon>
        <taxon>Fusobacteriales</taxon>
        <taxon>Fusobacteriaceae</taxon>
        <taxon>Cetobacterium</taxon>
    </lineage>
</organism>
<keyword evidence="10" id="KW-0175">Coiled coil</keyword>
<evidence type="ECO:0000256" key="1">
    <source>
        <dbReference type="ARBA" id="ARBA00022490"/>
    </source>
</evidence>
<dbReference type="SMART" id="SM01058">
    <property type="entry name" value="CarD_TRCF"/>
    <property type="match status" value="1"/>
</dbReference>
<dbReference type="PANTHER" id="PTHR47964:SF1">
    <property type="entry name" value="ATP-DEPENDENT DNA HELICASE HOMOLOG RECG, CHLOROPLASTIC"/>
    <property type="match status" value="1"/>
</dbReference>
<feature type="coiled-coil region" evidence="10">
    <location>
        <begin position="350"/>
        <end position="377"/>
    </location>
</feature>
<dbReference type="NCBIfam" id="TIGR00580">
    <property type="entry name" value="mfd"/>
    <property type="match status" value="1"/>
</dbReference>
<keyword evidence="6 9" id="KW-0067">ATP-binding</keyword>
<dbReference type="HAMAP" id="MF_00969">
    <property type="entry name" value="TRCF"/>
    <property type="match status" value="1"/>
</dbReference>
<keyword evidence="1 9" id="KW-0963">Cytoplasm</keyword>
<dbReference type="GO" id="GO:0000716">
    <property type="term" value="P:transcription-coupled nucleotide-excision repair, DNA damage recognition"/>
    <property type="evidence" value="ECO:0007669"/>
    <property type="project" value="UniProtKB-UniRule"/>
</dbReference>
<gene>
    <name evidence="9" type="primary">mfd</name>
    <name evidence="13" type="ORF">HMPREF0202_00448</name>
</gene>
<evidence type="ECO:0000256" key="2">
    <source>
        <dbReference type="ARBA" id="ARBA00022741"/>
    </source>
</evidence>